<dbReference type="GO" id="GO:0005886">
    <property type="term" value="C:plasma membrane"/>
    <property type="evidence" value="ECO:0007669"/>
    <property type="project" value="UniProtKB-SubCell"/>
</dbReference>
<gene>
    <name evidence="9" type="ORF">LI90_3936</name>
</gene>
<evidence type="ECO:0000256" key="6">
    <source>
        <dbReference type="ARBA" id="ARBA00023136"/>
    </source>
</evidence>
<dbReference type="PROSITE" id="PS50850">
    <property type="entry name" value="MFS"/>
    <property type="match status" value="1"/>
</dbReference>
<dbReference type="Pfam" id="PF05977">
    <property type="entry name" value="MFS_3"/>
    <property type="match status" value="1"/>
</dbReference>
<evidence type="ECO:0000256" key="4">
    <source>
        <dbReference type="ARBA" id="ARBA00022692"/>
    </source>
</evidence>
<evidence type="ECO:0000256" key="1">
    <source>
        <dbReference type="ARBA" id="ARBA00004651"/>
    </source>
</evidence>
<evidence type="ECO:0000313" key="10">
    <source>
        <dbReference type="Proteomes" id="UP000070188"/>
    </source>
</evidence>
<sequence>MVDTFRALLSIRNFRLFLIGQLVSNTGTWMQRVAQDWLVLQLTHNSGTAVGITTGLQFLPQLLFGLWGGVIADRYPKRRLLLITQGVMGVQALVLGVLTVTGTAHVYHVYALAFLLGLAAAADSPARQAFIHEMVGPAHVPNAVGLNSAQFNGARIIGPAIAGLLIASLGTGSVFLVNAASYVAVLAGLLAIRPAELHAMPRPARADSRLRDALRYVREQPELLLPITVVGFVGTFGLNFTVTISLMAKQEFASDAAAFGYLSTAFAVGALLGALGTAARRTPPSRRRLVGAAVLFGLLEIAVGLMPTYWTFLALLVPTGVFALTVTTTANAMTQINSDPLMRGRVMSIYLLVFLGGTPIGSPLVGWVADNLGVRWSLILGGLISALAAMAAALVFSPARGRKAFAVGVLVPARVRASGGRRPATQEFEDLEQACAKPA</sequence>
<evidence type="ECO:0000256" key="7">
    <source>
        <dbReference type="SAM" id="Phobius"/>
    </source>
</evidence>
<dbReference type="InterPro" id="IPR020846">
    <property type="entry name" value="MFS_dom"/>
</dbReference>
<keyword evidence="6 7" id="KW-0472">Membrane</keyword>
<keyword evidence="3" id="KW-1003">Cell membrane</keyword>
<evidence type="ECO:0000259" key="8">
    <source>
        <dbReference type="PROSITE" id="PS50850"/>
    </source>
</evidence>
<comment type="subcellular location">
    <subcellularLocation>
        <location evidence="1">Cell membrane</location>
        <topology evidence="1">Multi-pass membrane protein</topology>
    </subcellularLocation>
</comment>
<dbReference type="SUPFAM" id="SSF103473">
    <property type="entry name" value="MFS general substrate transporter"/>
    <property type="match status" value="1"/>
</dbReference>
<evidence type="ECO:0000256" key="2">
    <source>
        <dbReference type="ARBA" id="ARBA00022448"/>
    </source>
</evidence>
<dbReference type="InterPro" id="IPR010290">
    <property type="entry name" value="TM_effector"/>
</dbReference>
<feature type="transmembrane region" description="Helical" evidence="7">
    <location>
        <begin position="375"/>
        <end position="396"/>
    </location>
</feature>
<feature type="transmembrane region" description="Helical" evidence="7">
    <location>
        <begin position="312"/>
        <end position="334"/>
    </location>
</feature>
<keyword evidence="4 7" id="KW-0812">Transmembrane</keyword>
<dbReference type="GO" id="GO:0022857">
    <property type="term" value="F:transmembrane transporter activity"/>
    <property type="evidence" value="ECO:0007669"/>
    <property type="project" value="InterPro"/>
</dbReference>
<dbReference type="OrthoDB" id="9775268at2"/>
<feature type="transmembrane region" description="Helical" evidence="7">
    <location>
        <begin position="346"/>
        <end position="369"/>
    </location>
</feature>
<feature type="domain" description="Major facilitator superfamily (MFS) profile" evidence="8">
    <location>
        <begin position="13"/>
        <end position="400"/>
    </location>
</feature>
<feature type="transmembrane region" description="Helical" evidence="7">
    <location>
        <begin position="47"/>
        <end position="68"/>
    </location>
</feature>
<dbReference type="EMBL" id="LAXD01000001">
    <property type="protein sequence ID" value="KWX02887.1"/>
    <property type="molecule type" value="Genomic_DNA"/>
</dbReference>
<dbReference type="Proteomes" id="UP000070188">
    <property type="component" value="Unassembled WGS sequence"/>
</dbReference>
<organism evidence="9 10">
    <name type="scientific">Carbonactinospora thermoautotrophica</name>
    <dbReference type="NCBI Taxonomy" id="1469144"/>
    <lineage>
        <taxon>Bacteria</taxon>
        <taxon>Bacillati</taxon>
        <taxon>Actinomycetota</taxon>
        <taxon>Actinomycetes</taxon>
        <taxon>Kitasatosporales</taxon>
        <taxon>Carbonactinosporaceae</taxon>
        <taxon>Carbonactinospora</taxon>
    </lineage>
</organism>
<name>A0A132MYJ7_9ACTN</name>
<reference evidence="10" key="1">
    <citation type="submission" date="2015-04" db="EMBL/GenBank/DDBJ databases">
        <title>Physiological reanalysis, assessment of diazotrophy, and genome sequences of multiple isolates of Streptomyces thermoautotrophicus.</title>
        <authorList>
            <person name="MacKellar D.C."/>
            <person name="Lieber L."/>
            <person name="Norman J."/>
            <person name="Bolger A."/>
            <person name="Tobin C."/>
            <person name="Murray J.W."/>
            <person name="Chang R."/>
            <person name="Ford T."/>
            <person name="Nguyen P.Q."/>
            <person name="Woodward J."/>
            <person name="Permingeat H."/>
            <person name="Joshi N.S."/>
            <person name="Silver P.A."/>
            <person name="Usadel B."/>
            <person name="Rutherford A.W."/>
            <person name="Friesen M."/>
            <person name="Prell J."/>
        </authorList>
    </citation>
    <scope>NUCLEOTIDE SEQUENCE [LARGE SCALE GENOMIC DNA]</scope>
    <source>
        <strain evidence="10">H1</strain>
    </source>
</reference>
<accession>A0A132MYJ7</accession>
<dbReference type="CDD" id="cd06173">
    <property type="entry name" value="MFS_MefA_like"/>
    <property type="match status" value="1"/>
</dbReference>
<evidence type="ECO:0000256" key="5">
    <source>
        <dbReference type="ARBA" id="ARBA00022989"/>
    </source>
</evidence>
<dbReference type="AlphaFoldDB" id="A0A132MYJ7"/>
<proteinExistence type="predicted"/>
<feature type="transmembrane region" description="Helical" evidence="7">
    <location>
        <begin position="258"/>
        <end position="277"/>
    </location>
</feature>
<feature type="transmembrane region" description="Helical" evidence="7">
    <location>
        <begin position="156"/>
        <end position="176"/>
    </location>
</feature>
<feature type="transmembrane region" description="Helical" evidence="7">
    <location>
        <begin position="289"/>
        <end position="306"/>
    </location>
</feature>
<keyword evidence="2" id="KW-0813">Transport</keyword>
<dbReference type="PANTHER" id="PTHR23513:SF11">
    <property type="entry name" value="STAPHYLOFERRIN A TRANSPORTER"/>
    <property type="match status" value="1"/>
</dbReference>
<dbReference type="STRING" id="1469144.LI90_3936"/>
<protein>
    <submittedName>
        <fullName evidence="9">Major facilitator superfamily MFS_1</fullName>
    </submittedName>
</protein>
<dbReference type="PATRIC" id="fig|1469144.10.peg.4218"/>
<keyword evidence="5 7" id="KW-1133">Transmembrane helix</keyword>
<feature type="transmembrane region" description="Helical" evidence="7">
    <location>
        <begin position="223"/>
        <end position="246"/>
    </location>
</feature>
<dbReference type="InterPro" id="IPR036259">
    <property type="entry name" value="MFS_trans_sf"/>
</dbReference>
<comment type="caution">
    <text evidence="9">The sequence shown here is derived from an EMBL/GenBank/DDBJ whole genome shotgun (WGS) entry which is preliminary data.</text>
</comment>
<evidence type="ECO:0000256" key="3">
    <source>
        <dbReference type="ARBA" id="ARBA00022475"/>
    </source>
</evidence>
<dbReference type="RefSeq" id="WP_079046101.1">
    <property type="nucleotide sequence ID" value="NZ_JYIJ01000019.1"/>
</dbReference>
<dbReference type="Gene3D" id="1.20.1250.20">
    <property type="entry name" value="MFS general substrate transporter like domains"/>
    <property type="match status" value="1"/>
</dbReference>
<evidence type="ECO:0000313" key="9">
    <source>
        <dbReference type="EMBL" id="KWX02887.1"/>
    </source>
</evidence>
<dbReference type="PANTHER" id="PTHR23513">
    <property type="entry name" value="INTEGRAL MEMBRANE EFFLUX PROTEIN-RELATED"/>
    <property type="match status" value="1"/>
</dbReference>
<keyword evidence="10" id="KW-1185">Reference proteome</keyword>